<proteinExistence type="predicted"/>
<accession>A0A0H3NVF7</accession>
<dbReference type="SMART" id="SM00382">
    <property type="entry name" value="AAA"/>
    <property type="match status" value="1"/>
</dbReference>
<evidence type="ECO:0000256" key="2">
    <source>
        <dbReference type="ARBA" id="ARBA00022448"/>
    </source>
</evidence>
<dbReference type="InterPro" id="IPR017871">
    <property type="entry name" value="ABC_transporter-like_CS"/>
</dbReference>
<dbReference type="InterPro" id="IPR050835">
    <property type="entry name" value="ABC_transporter_sub-D"/>
</dbReference>
<evidence type="ECO:0000256" key="7">
    <source>
        <dbReference type="ARBA" id="ARBA00023136"/>
    </source>
</evidence>
<dbReference type="Proteomes" id="UP000008084">
    <property type="component" value="Chromosome"/>
</dbReference>
<feature type="domain" description="ABC transmembrane type-1" evidence="10">
    <location>
        <begin position="41"/>
        <end position="341"/>
    </location>
</feature>
<organism evidence="11 12">
    <name type="scientific">Yersinia enterocolitica subsp. palearctica serotype O:3 (strain DSM 13030 / CIP 106945 / Y11)</name>
    <dbReference type="NCBI Taxonomy" id="930944"/>
    <lineage>
        <taxon>Bacteria</taxon>
        <taxon>Pseudomonadati</taxon>
        <taxon>Pseudomonadota</taxon>
        <taxon>Gammaproteobacteria</taxon>
        <taxon>Enterobacterales</taxon>
        <taxon>Yersiniaceae</taxon>
        <taxon>Yersinia</taxon>
    </lineage>
</organism>
<keyword evidence="3 8" id="KW-0812">Transmembrane</keyword>
<sequence length="581" mass="66058">MKAIGLIYEKEQIMKTLKQFYYLARPFWGIRSALLAWLLLLVVLALSLSSVWFNVQLNQWNGNFYNALQQLNSQALYKLLQHFVLLVSALILVVVFADYLKQRLIMRWRIGMTEHILARWLSHKGQHYALKINALVPDNPDQRIAEDVRLLIESSLRLLITFLHSLLTLISFATILWQLSGSISFSLAQHSFTLPGYMFWVCILYTVLGIGLTHWIGYPLRQLNMDRQRREADYRSGLVARREASDAIAGQRGEYHERAALLQRFRAVADNWYQLIRYEKNLSFFTVGYQQLSALAPIFFALPKFLAGELLLGGLMQIRQSFAQVAGALGWFIFSYREIAAWQATVTRLYNFVVLLDAEPVSPVESAPDDGLPLRAALDLYTADGAMLLSNITLNATAGSLTLIQGRSGIGKSTLLRTLSGHWPHYQGRIQRSDSVSWLPQRLYLPHERLDDLLAYPAQREDFTEAQLQQVLVQVGLPQLNYQLALSTDWQQRLSGGEQQRLMFARLLLNKPRLILLDETTAALDAASARHLLQLLRQQLPNSAVLLVSHQTFLADIADHQYHLDDSSDVIQGVATPCLTN</sequence>
<feature type="transmembrane region" description="Helical" evidence="8">
    <location>
        <begin position="158"/>
        <end position="177"/>
    </location>
</feature>
<dbReference type="HOGENOM" id="CLU_007587_6_1_6"/>
<dbReference type="InterPro" id="IPR003439">
    <property type="entry name" value="ABC_transporter-like_ATP-bd"/>
</dbReference>
<keyword evidence="7 8" id="KW-0472">Membrane</keyword>
<evidence type="ECO:0000259" key="10">
    <source>
        <dbReference type="PROSITE" id="PS50929"/>
    </source>
</evidence>
<feature type="transmembrane region" description="Helical" evidence="8">
    <location>
        <begin position="34"/>
        <end position="55"/>
    </location>
</feature>
<comment type="subcellular location">
    <subcellularLocation>
        <location evidence="1">Cell membrane</location>
        <topology evidence="1">Multi-pass membrane protein</topology>
    </subcellularLocation>
</comment>
<evidence type="ECO:0000256" key="5">
    <source>
        <dbReference type="ARBA" id="ARBA00022840"/>
    </source>
</evidence>
<dbReference type="GO" id="GO:0016887">
    <property type="term" value="F:ATP hydrolysis activity"/>
    <property type="evidence" value="ECO:0007669"/>
    <property type="project" value="InterPro"/>
</dbReference>
<evidence type="ECO:0000313" key="12">
    <source>
        <dbReference type="Proteomes" id="UP000008084"/>
    </source>
</evidence>
<dbReference type="Gene3D" id="3.40.50.300">
    <property type="entry name" value="P-loop containing nucleotide triphosphate hydrolases"/>
    <property type="match status" value="1"/>
</dbReference>
<dbReference type="EMBL" id="FR729477">
    <property type="protein sequence ID" value="CBY28971.1"/>
    <property type="molecule type" value="Genomic_DNA"/>
</dbReference>
<dbReference type="InterPro" id="IPR003593">
    <property type="entry name" value="AAA+_ATPase"/>
</dbReference>
<evidence type="ECO:0000313" key="11">
    <source>
        <dbReference type="EMBL" id="CBY28971.1"/>
    </source>
</evidence>
<feature type="domain" description="ABC transporter" evidence="9">
    <location>
        <begin position="374"/>
        <end position="581"/>
    </location>
</feature>
<dbReference type="InterPro" id="IPR036640">
    <property type="entry name" value="ABC1_TM_sf"/>
</dbReference>
<dbReference type="GO" id="GO:0005886">
    <property type="term" value="C:plasma membrane"/>
    <property type="evidence" value="ECO:0007669"/>
    <property type="project" value="UniProtKB-SubCell"/>
</dbReference>
<dbReference type="GeneID" id="31411502"/>
<evidence type="ECO:0000256" key="8">
    <source>
        <dbReference type="SAM" id="Phobius"/>
    </source>
</evidence>
<dbReference type="PATRIC" id="fig|930944.6.peg.3542"/>
<feature type="transmembrane region" description="Helical" evidence="8">
    <location>
        <begin position="75"/>
        <end position="100"/>
    </location>
</feature>
<dbReference type="PANTHER" id="PTHR11384:SF59">
    <property type="entry name" value="LYSOSOMAL COBALAMIN TRANSPORTER ABCD4"/>
    <property type="match status" value="1"/>
</dbReference>
<keyword evidence="4" id="KW-0547">Nucleotide-binding</keyword>
<dbReference type="InterPro" id="IPR011527">
    <property type="entry name" value="ABC1_TM_dom"/>
</dbReference>
<dbReference type="PANTHER" id="PTHR11384">
    <property type="entry name" value="ATP-BINDING CASSETTE, SUB-FAMILY D MEMBER"/>
    <property type="match status" value="1"/>
</dbReference>
<evidence type="ECO:0000256" key="4">
    <source>
        <dbReference type="ARBA" id="ARBA00022741"/>
    </source>
</evidence>
<dbReference type="Pfam" id="PF06472">
    <property type="entry name" value="ABC_membrane_2"/>
    <property type="match status" value="1"/>
</dbReference>
<dbReference type="AlphaFoldDB" id="A0A0H3NVF7"/>
<keyword evidence="5 11" id="KW-0067">ATP-binding</keyword>
<dbReference type="SUPFAM" id="SSF90123">
    <property type="entry name" value="ABC transporter transmembrane region"/>
    <property type="match status" value="1"/>
</dbReference>
<keyword evidence="2" id="KW-0813">Transport</keyword>
<dbReference type="Gene3D" id="1.20.1560.10">
    <property type="entry name" value="ABC transporter type 1, transmembrane domain"/>
    <property type="match status" value="1"/>
</dbReference>
<evidence type="ECO:0000256" key="1">
    <source>
        <dbReference type="ARBA" id="ARBA00004651"/>
    </source>
</evidence>
<dbReference type="GO" id="GO:0005524">
    <property type="term" value="F:ATP binding"/>
    <property type="evidence" value="ECO:0007669"/>
    <property type="project" value="UniProtKB-KW"/>
</dbReference>
<dbReference type="KEGG" id="yey:Y11_35591"/>
<dbReference type="SUPFAM" id="SSF52540">
    <property type="entry name" value="P-loop containing nucleoside triphosphate hydrolases"/>
    <property type="match status" value="1"/>
</dbReference>
<dbReference type="GO" id="GO:0140359">
    <property type="term" value="F:ABC-type transporter activity"/>
    <property type="evidence" value="ECO:0007669"/>
    <property type="project" value="InterPro"/>
</dbReference>
<feature type="transmembrane region" description="Helical" evidence="8">
    <location>
        <begin position="197"/>
        <end position="220"/>
    </location>
</feature>
<protein>
    <submittedName>
        <fullName evidence="11">Transport ATP-binding protein CydC</fullName>
    </submittedName>
</protein>
<dbReference type="PROSITE" id="PS00211">
    <property type="entry name" value="ABC_TRANSPORTER_1"/>
    <property type="match status" value="1"/>
</dbReference>
<dbReference type="InterPro" id="IPR027417">
    <property type="entry name" value="P-loop_NTPase"/>
</dbReference>
<dbReference type="PROSITE" id="PS50929">
    <property type="entry name" value="ABC_TM1F"/>
    <property type="match status" value="1"/>
</dbReference>
<dbReference type="RefSeq" id="WP_005156574.1">
    <property type="nucleotide sequence ID" value="NC_017564.1"/>
</dbReference>
<evidence type="ECO:0000259" key="9">
    <source>
        <dbReference type="PROSITE" id="PS50893"/>
    </source>
</evidence>
<reference evidence="11 12" key="1">
    <citation type="journal article" date="2011" name="J. Bacteriol.">
        <title>Complete genome sequence of Yersinia enterocolitica subsp. palearctica serogroup O:3.</title>
        <authorList>
            <person name="Batzilla J."/>
            <person name="Hoper D."/>
            <person name="Antonenka U."/>
            <person name="Heesemann J."/>
            <person name="Rakin A."/>
        </authorList>
    </citation>
    <scope>NUCLEOTIDE SEQUENCE [LARGE SCALE GENOMIC DNA]</scope>
    <source>
        <strain evidence="12">DSM 13030 / CIP 106945 / Y11</strain>
    </source>
</reference>
<evidence type="ECO:0000256" key="3">
    <source>
        <dbReference type="ARBA" id="ARBA00022692"/>
    </source>
</evidence>
<evidence type="ECO:0000256" key="6">
    <source>
        <dbReference type="ARBA" id="ARBA00022989"/>
    </source>
</evidence>
<keyword evidence="6 8" id="KW-1133">Transmembrane helix</keyword>
<gene>
    <name evidence="11" type="ordered locus">Y11_35591</name>
</gene>
<name>A0A0H3NVF7_YERE1</name>
<dbReference type="PROSITE" id="PS50893">
    <property type="entry name" value="ABC_TRANSPORTER_2"/>
    <property type="match status" value="1"/>
</dbReference>
<dbReference type="Pfam" id="PF00005">
    <property type="entry name" value="ABC_tran"/>
    <property type="match status" value="1"/>
</dbReference>